<dbReference type="RefSeq" id="WP_241274978.1">
    <property type="nucleotide sequence ID" value="NZ_JAKZGS010000007.1"/>
</dbReference>
<dbReference type="Gene3D" id="3.90.320.10">
    <property type="match status" value="1"/>
</dbReference>
<keyword evidence="2" id="KW-1185">Reference proteome</keyword>
<proteinExistence type="predicted"/>
<dbReference type="Proteomes" id="UP001165488">
    <property type="component" value="Unassembled WGS sequence"/>
</dbReference>
<name>A0ABS9UPB3_9BACT</name>
<dbReference type="InterPro" id="IPR011604">
    <property type="entry name" value="PDDEXK-like_dom_sf"/>
</dbReference>
<evidence type="ECO:0000313" key="2">
    <source>
        <dbReference type="Proteomes" id="UP001165488"/>
    </source>
</evidence>
<dbReference type="NCBIfam" id="TIGR04256">
    <property type="entry name" value="GxxExxY"/>
    <property type="match status" value="1"/>
</dbReference>
<dbReference type="InterPro" id="IPR026350">
    <property type="entry name" value="GxxExxY"/>
</dbReference>
<sequence>MWKYCEFNENELSKEVIKIAYDVHSQLGSGLLENAYKHALFFKLNKEGFYTEKEKEMPLIIDGVKLDIGYRIDILVENKLVLELKSVDKLSDLHLAQTINYLKLGNFKLGLILNFNTTRLKYGIKRVVNGL</sequence>
<dbReference type="EMBL" id="JAKZGS010000007">
    <property type="protein sequence ID" value="MCH7398465.1"/>
    <property type="molecule type" value="Genomic_DNA"/>
</dbReference>
<protein>
    <submittedName>
        <fullName evidence="1">GxxExxY protein</fullName>
    </submittedName>
</protein>
<reference evidence="1" key="1">
    <citation type="submission" date="2022-03" db="EMBL/GenBank/DDBJ databases">
        <title>De novo assembled genomes of Belliella spp. (Cyclobacteriaceae) strains.</title>
        <authorList>
            <person name="Szabo A."/>
            <person name="Korponai K."/>
            <person name="Felfoldi T."/>
        </authorList>
    </citation>
    <scope>NUCLEOTIDE SEQUENCE</scope>
    <source>
        <strain evidence="1">DSM 107340</strain>
    </source>
</reference>
<evidence type="ECO:0000313" key="1">
    <source>
        <dbReference type="EMBL" id="MCH7398465.1"/>
    </source>
</evidence>
<gene>
    <name evidence="1" type="ORF">MM236_10715</name>
</gene>
<dbReference type="Pfam" id="PF13366">
    <property type="entry name" value="PDDEXK_3"/>
    <property type="match status" value="1"/>
</dbReference>
<organism evidence="1 2">
    <name type="scientific">Belliella calami</name>
    <dbReference type="NCBI Taxonomy" id="2923436"/>
    <lineage>
        <taxon>Bacteria</taxon>
        <taxon>Pseudomonadati</taxon>
        <taxon>Bacteroidota</taxon>
        <taxon>Cytophagia</taxon>
        <taxon>Cytophagales</taxon>
        <taxon>Cyclobacteriaceae</taxon>
        <taxon>Belliella</taxon>
    </lineage>
</organism>
<comment type="caution">
    <text evidence="1">The sequence shown here is derived from an EMBL/GenBank/DDBJ whole genome shotgun (WGS) entry which is preliminary data.</text>
</comment>
<accession>A0ABS9UPB3</accession>